<evidence type="ECO:0000256" key="14">
    <source>
        <dbReference type="SAM" id="MobiDB-lite"/>
    </source>
</evidence>
<proteinExistence type="inferred from homology"/>
<dbReference type="eggNOG" id="KOG0959">
    <property type="taxonomic scope" value="Eukaryota"/>
</dbReference>
<evidence type="ECO:0000256" key="10">
    <source>
        <dbReference type="ARBA" id="ARBA00023049"/>
    </source>
</evidence>
<dbReference type="SUPFAM" id="SSF54277">
    <property type="entry name" value="CAD &amp; PB1 domains"/>
    <property type="match status" value="1"/>
</dbReference>
<dbReference type="Gene3D" id="3.10.20.90">
    <property type="entry name" value="Phosphatidylinositol 3-kinase Catalytic Subunit, Chain A, domain 1"/>
    <property type="match status" value="1"/>
</dbReference>
<evidence type="ECO:0000256" key="12">
    <source>
        <dbReference type="PROSITE-ProRule" id="PRU00228"/>
    </source>
</evidence>
<dbReference type="EMBL" id="GL833131">
    <property type="protein sequence ID" value="EGB07491.1"/>
    <property type="molecule type" value="Genomic_DNA"/>
</dbReference>
<keyword evidence="10" id="KW-0482">Metalloprotease</keyword>
<evidence type="ECO:0000256" key="11">
    <source>
        <dbReference type="ARBA" id="ARBA00023136"/>
    </source>
</evidence>
<dbReference type="FunFam" id="3.30.830.10:FF:000012">
    <property type="entry name" value="Protease 3"/>
    <property type="match status" value="1"/>
</dbReference>
<dbReference type="Gene3D" id="3.30.830.10">
    <property type="entry name" value="Metalloenzyme, LuxS/M16 peptidase-like"/>
    <property type="match status" value="4"/>
</dbReference>
<evidence type="ECO:0000256" key="1">
    <source>
        <dbReference type="ARBA" id="ARBA00001947"/>
    </source>
</evidence>
<dbReference type="PANTHER" id="PTHR43690:SF18">
    <property type="entry name" value="INSULIN-DEGRADING ENZYME-RELATED"/>
    <property type="match status" value="1"/>
</dbReference>
<name>F0YBX9_AURAN</name>
<organism evidence="17">
    <name type="scientific">Aureococcus anophagefferens</name>
    <name type="common">Harmful bloom alga</name>
    <dbReference type="NCBI Taxonomy" id="44056"/>
    <lineage>
        <taxon>Eukaryota</taxon>
        <taxon>Sar</taxon>
        <taxon>Stramenopiles</taxon>
        <taxon>Ochrophyta</taxon>
        <taxon>Pelagophyceae</taxon>
        <taxon>Pelagomonadales</taxon>
        <taxon>Pelagomonadaceae</taxon>
        <taxon>Aureococcus</taxon>
    </lineage>
</organism>
<dbReference type="RefSeq" id="XP_009038103.1">
    <property type="nucleotide sequence ID" value="XM_009039855.1"/>
</dbReference>
<dbReference type="PROSITE" id="PS00143">
    <property type="entry name" value="INSULINASE"/>
    <property type="match status" value="1"/>
</dbReference>
<dbReference type="SUPFAM" id="SSF63411">
    <property type="entry name" value="LuxS/MPP-like metallohydrolase"/>
    <property type="match status" value="4"/>
</dbReference>
<dbReference type="Gene3D" id="3.30.60.90">
    <property type="match status" value="1"/>
</dbReference>
<dbReference type="SUPFAM" id="SSF103506">
    <property type="entry name" value="Mitochondrial carrier"/>
    <property type="match status" value="1"/>
</dbReference>
<dbReference type="InterPro" id="IPR007863">
    <property type="entry name" value="Peptidase_M16_C"/>
</dbReference>
<dbReference type="Pfam" id="PF22456">
    <property type="entry name" value="PqqF-like_C_4"/>
    <property type="match status" value="1"/>
</dbReference>
<protein>
    <recommendedName>
        <fullName evidence="15">ZZ-type domain-containing protein</fullName>
    </recommendedName>
</protein>
<evidence type="ECO:0000256" key="5">
    <source>
        <dbReference type="ARBA" id="ARBA00022692"/>
    </source>
</evidence>
<dbReference type="Pfam" id="PF05193">
    <property type="entry name" value="Peptidase_M16_C"/>
    <property type="match status" value="1"/>
</dbReference>
<evidence type="ECO:0000313" key="17">
    <source>
        <dbReference type="Proteomes" id="UP000002729"/>
    </source>
</evidence>
<accession>F0YBX9</accession>
<dbReference type="eggNOG" id="KOG0762">
    <property type="taxonomic scope" value="Eukaryota"/>
</dbReference>
<keyword evidence="11 13" id="KW-0472">Membrane</keyword>
<reference evidence="16 17" key="1">
    <citation type="journal article" date="2011" name="Proc. Natl. Acad. Sci. U.S.A.">
        <title>Niche of harmful alga Aureococcus anophagefferens revealed through ecogenomics.</title>
        <authorList>
            <person name="Gobler C.J."/>
            <person name="Berry D.L."/>
            <person name="Dyhrman S.T."/>
            <person name="Wilhelm S.W."/>
            <person name="Salamov A."/>
            <person name="Lobanov A.V."/>
            <person name="Zhang Y."/>
            <person name="Collier J.L."/>
            <person name="Wurch L.L."/>
            <person name="Kustka A.B."/>
            <person name="Dill B.D."/>
            <person name="Shah M."/>
            <person name="VerBerkmoes N.C."/>
            <person name="Kuo A."/>
            <person name="Terry A."/>
            <person name="Pangilinan J."/>
            <person name="Lindquist E.A."/>
            <person name="Lucas S."/>
            <person name="Paulsen I.T."/>
            <person name="Hattenrath-Lehmann T.K."/>
            <person name="Talmage S.C."/>
            <person name="Walker E.A."/>
            <person name="Koch F."/>
            <person name="Burson A.M."/>
            <person name="Marcoval M.A."/>
            <person name="Tang Y.Z."/>
            <person name="Lecleir G.R."/>
            <person name="Coyne K.J."/>
            <person name="Berg G.M."/>
            <person name="Bertrand E.M."/>
            <person name="Saito M.A."/>
            <person name="Gladyshev V.N."/>
            <person name="Grigoriev I.V."/>
        </authorList>
    </citation>
    <scope>NUCLEOTIDE SEQUENCE [LARGE SCALE GENOMIC DNA]</scope>
    <source>
        <strain evidence="17">CCMP 1984</strain>
    </source>
</reference>
<dbReference type="Pfam" id="PF00675">
    <property type="entry name" value="Peptidase_M16"/>
    <property type="match status" value="1"/>
</dbReference>
<feature type="repeat" description="Solcar" evidence="13">
    <location>
        <begin position="1487"/>
        <end position="1578"/>
    </location>
</feature>
<dbReference type="PROSITE" id="PS50920">
    <property type="entry name" value="SOLCAR"/>
    <property type="match status" value="3"/>
</dbReference>
<feature type="repeat" description="Solcar" evidence="13">
    <location>
        <begin position="1677"/>
        <end position="1764"/>
    </location>
</feature>
<dbReference type="GO" id="GO:0005829">
    <property type="term" value="C:cytosol"/>
    <property type="evidence" value="ECO:0007669"/>
    <property type="project" value="TreeGrafter"/>
</dbReference>
<dbReference type="GO" id="GO:0008270">
    <property type="term" value="F:zinc ion binding"/>
    <property type="evidence" value="ECO:0007669"/>
    <property type="project" value="UniProtKB-KW"/>
</dbReference>
<comment type="subcellular location">
    <subcellularLocation>
        <location evidence="2">Membrane</location>
        <topology evidence="2">Multi-pass membrane protein</topology>
    </subcellularLocation>
</comment>
<comment type="cofactor">
    <cofactor evidence="1">
        <name>Zn(2+)</name>
        <dbReference type="ChEBI" id="CHEBI:29105"/>
    </cofactor>
</comment>
<keyword evidence="8" id="KW-0378">Hydrolase</keyword>
<feature type="region of interest" description="Disordered" evidence="14">
    <location>
        <begin position="304"/>
        <end position="332"/>
    </location>
</feature>
<dbReference type="GO" id="GO:0051603">
    <property type="term" value="P:proteolysis involved in protein catabolic process"/>
    <property type="evidence" value="ECO:0007669"/>
    <property type="project" value="TreeGrafter"/>
</dbReference>
<keyword evidence="9" id="KW-0862">Zinc</keyword>
<evidence type="ECO:0000256" key="2">
    <source>
        <dbReference type="ARBA" id="ARBA00004141"/>
    </source>
</evidence>
<evidence type="ECO:0000256" key="8">
    <source>
        <dbReference type="ARBA" id="ARBA00022801"/>
    </source>
</evidence>
<dbReference type="SUPFAM" id="SSF57850">
    <property type="entry name" value="RING/U-box"/>
    <property type="match status" value="1"/>
</dbReference>
<dbReference type="PROSITE" id="PS50135">
    <property type="entry name" value="ZF_ZZ_2"/>
    <property type="match status" value="1"/>
</dbReference>
<keyword evidence="4" id="KW-0645">Protease</keyword>
<dbReference type="InterPro" id="IPR032632">
    <property type="entry name" value="Peptidase_M16_M"/>
</dbReference>
<dbReference type="InterPro" id="IPR043145">
    <property type="entry name" value="Znf_ZZ_sf"/>
</dbReference>
<evidence type="ECO:0000256" key="13">
    <source>
        <dbReference type="PROSITE-ProRule" id="PRU00282"/>
    </source>
</evidence>
<dbReference type="CDD" id="cd02340">
    <property type="entry name" value="ZZ_NBR1_like"/>
    <property type="match status" value="1"/>
</dbReference>
<evidence type="ECO:0000256" key="6">
    <source>
        <dbReference type="ARBA" id="ARBA00022723"/>
    </source>
</evidence>
<keyword evidence="17" id="KW-1185">Reference proteome</keyword>
<dbReference type="InterPro" id="IPR000433">
    <property type="entry name" value="Znf_ZZ"/>
</dbReference>
<feature type="domain" description="ZZ-type" evidence="15">
    <location>
        <begin position="95"/>
        <end position="152"/>
    </location>
</feature>
<dbReference type="InterPro" id="IPR001431">
    <property type="entry name" value="Pept_M16_Zn_BS"/>
</dbReference>
<evidence type="ECO:0000259" key="15">
    <source>
        <dbReference type="PROSITE" id="PS50135"/>
    </source>
</evidence>
<dbReference type="InterPro" id="IPR011249">
    <property type="entry name" value="Metalloenz_LuxS/M16"/>
</dbReference>
<evidence type="ECO:0000256" key="3">
    <source>
        <dbReference type="ARBA" id="ARBA00007261"/>
    </source>
</evidence>
<feature type="repeat" description="Solcar" evidence="13">
    <location>
        <begin position="1591"/>
        <end position="1671"/>
    </location>
</feature>
<dbReference type="InParanoid" id="F0YBX9"/>
<dbReference type="SMART" id="SM00291">
    <property type="entry name" value="ZnF_ZZ"/>
    <property type="match status" value="1"/>
</dbReference>
<dbReference type="InterPro" id="IPR054734">
    <property type="entry name" value="PqqF-like_C_4"/>
</dbReference>
<dbReference type="OrthoDB" id="952271at2759"/>
<dbReference type="Proteomes" id="UP000002729">
    <property type="component" value="Unassembled WGS sequence"/>
</dbReference>
<dbReference type="InterPro" id="IPR011765">
    <property type="entry name" value="Pept_M16_N"/>
</dbReference>
<dbReference type="GO" id="GO:0004222">
    <property type="term" value="F:metalloendopeptidase activity"/>
    <property type="evidence" value="ECO:0007669"/>
    <property type="project" value="InterPro"/>
</dbReference>
<dbReference type="GO" id="GO:0016020">
    <property type="term" value="C:membrane"/>
    <property type="evidence" value="ECO:0007669"/>
    <property type="project" value="UniProtKB-SubCell"/>
</dbReference>
<keyword evidence="7 12" id="KW-0863">Zinc-finger</keyword>
<evidence type="ECO:0000313" key="16">
    <source>
        <dbReference type="EMBL" id="EGB07491.1"/>
    </source>
</evidence>
<dbReference type="KEGG" id="aaf:AURANDRAFT_71803"/>
<dbReference type="GeneID" id="20228409"/>
<evidence type="ECO:0000256" key="9">
    <source>
        <dbReference type="ARBA" id="ARBA00022833"/>
    </source>
</evidence>
<dbReference type="InterPro" id="IPR023395">
    <property type="entry name" value="MCP_dom_sf"/>
</dbReference>
<dbReference type="Pfam" id="PF16187">
    <property type="entry name" value="Peptidase_M16_M"/>
    <property type="match status" value="1"/>
</dbReference>
<comment type="similarity">
    <text evidence="3">Belongs to the peptidase M16 family.</text>
</comment>
<gene>
    <name evidence="16" type="ORF">AURANDRAFT_71803</name>
</gene>
<dbReference type="Pfam" id="PF00569">
    <property type="entry name" value="ZZ"/>
    <property type="match status" value="1"/>
</dbReference>
<dbReference type="PANTHER" id="PTHR43690">
    <property type="entry name" value="NARDILYSIN"/>
    <property type="match status" value="1"/>
</dbReference>
<sequence>MSDTIPTMKLKLHRVDGSLEVRRVGLRANTLEALRAAVDATFPDLEGKYDLLYVDADGDTCTLKTDEELAISFIARSDGAAVFHVVPSRAPASVHVGVTCDDCGMSPIRGFRFKCTVRPDYDLCGRCDARDPESFPKIKLSEPKRRWARDGEKWRREKQRTCGGAKPCEGTLSAELKQKAAEMMGDGDAAKGAALFAELRAKAAEAMRDGDADTDVMAEMAKKFQEREGADGEPPCAFMAEMAEKWRAAAREADADADAVRVATSESLETAAAGAETPAAAEPTGATELGLDHVRLATQASLETAAKEHGAAEEAKEPPAPPAEAASPSSEWEEFISSDTAGVFEALKQLEEMGFVAKNGFEKVLKAVQKHHAKDGIDLNAAIADLLQALKSPLNAAQVAAPRPDAQIAARSRGAPRCSRTQRTKLSATRDGAQRRRLLVGGGGAVLLSPLQKALALPAAAAPRVVCDGFAVAATDDRKYRLVELASGMRVLLVSDARAESAAAAVDVHVGHMSDPAGYPGLAHFCEHMLFLGSETFPGEDDWERFVSDSGGSSNAYTDTEDTCYFWELPDAAKLGAALARWGPFFASPLFAADATRREVEAINSEHSKNLKSDAFRVYQLEKSLFPAAHPFSKFGTGNRTTLRPPDGTGEPPRGALVEFYGEHYVGDRMAGVVCGREPLDALTKLAAGAFAGVRRRDTPETRVASLPSASWLAVDPTPDTRDGALVVSSISSQRSLTLKWIVPFEGEDAAAVQASRLRDRFAKPDLFLSHVLGHEGPQSLLADLRRRGLAVGLGAGGGEDTDQFKSLDVGVDLTPKGLKEWRRVAKICLAYVAGLRAANRWPDHVFDETATMANLAWTWGDTPELNSLATGLAPKLQTVAYSGDATDVADVLRLDRAPRARSNDDRRADVRRVLDDLERIAPLVTVLAPEPEIDGGVTGGAKRRTEPIYGTAYYRAPFAADASPPTSDLFPVPNAYVPTRALAPLHPRKKRVALSDLGPPLAYAETDAWRLWHKEDEIFGLPRAAVLVLVRSGAFGYTARDAVYARVWRSLVNDALRDADYDSGAASYDAALAGLEWTLSSGPRGVALTFGGFDDKLGAFATQTAKALRNLDAVDYASRDGGAPLQRVVDAVDREIARDAVAPPSARSVSELGLLTETPKFDVPALKKALDAVSLEGLRSWLDDKGGVWGSGGDVEVLAQGNLRKSDAAKLSGELRDVLRLSKTDASTDAPLGVLEVPARDTGVLVKRTKAPQADESNYAALLSFQTGTGPDARARTLALNAVLEAPFYDELRTKKQLGYVVQSAARARENCSSLVFLAQSNKDDAESRAPDDLYGYMKSFLATSAPKALAALDAAKLGSVADGLARQLEETPKTLAADVGPHWEEIVAGTADWGKRRALAKALRALTPDDVRTFFDTRIAAGAERRPLLVLVDKGAPKAPAAPSLGADDGDVPAGYAASRPLYNKTTHRRTHRTAPLRAAPDELVPAAISLAAGCLGGSIGVGVAYPLDTIKVKIQTYNSRALADGGGAPRKRNVIRSVLDEEGVAAFYAGVLPTMAGQALIKGVVFLVYDSAKRFFAPAACGLTSCGVGLALAACASGAAGGFVCTPVERLKVVMQAGYAGGPLACFRDIIAQDGVSGLLTRGLGATLAREIPAYFFYFSAYEVVSGALAGSVPAALIPLLGGATAGAASWVPVYPIDVVKTAVQSETGAAGDGAGALDVARALYRQGGVGVFWDGISPKLARAVVNHAVTFLVFEQTCSLWLAAGV</sequence>
<dbReference type="GO" id="GO:0005739">
    <property type="term" value="C:mitochondrion"/>
    <property type="evidence" value="ECO:0007669"/>
    <property type="project" value="TreeGrafter"/>
</dbReference>
<keyword evidence="5 13" id="KW-0812">Transmembrane</keyword>
<evidence type="ECO:0000256" key="4">
    <source>
        <dbReference type="ARBA" id="ARBA00022670"/>
    </source>
</evidence>
<evidence type="ECO:0000256" key="7">
    <source>
        <dbReference type="ARBA" id="ARBA00022771"/>
    </source>
</evidence>
<feature type="compositionally biased region" description="Basic and acidic residues" evidence="14">
    <location>
        <begin position="305"/>
        <end position="317"/>
    </location>
</feature>
<dbReference type="GO" id="GO:0043171">
    <property type="term" value="P:peptide catabolic process"/>
    <property type="evidence" value="ECO:0007669"/>
    <property type="project" value="TreeGrafter"/>
</dbReference>
<dbReference type="Pfam" id="PF00153">
    <property type="entry name" value="Mito_carr"/>
    <property type="match status" value="3"/>
</dbReference>
<keyword evidence="6" id="KW-0479">Metal-binding</keyword>
<dbReference type="InterPro" id="IPR050626">
    <property type="entry name" value="Peptidase_M16"/>
</dbReference>
<dbReference type="Gene3D" id="1.50.40.10">
    <property type="entry name" value="Mitochondrial carrier domain"/>
    <property type="match status" value="2"/>
</dbReference>
<dbReference type="InterPro" id="IPR018108">
    <property type="entry name" value="MCP_transmembrane"/>
</dbReference>